<sequence length="352" mass="39471">MSAFSIPNIQAHPASFIGPGLAAMFVQALQTGFLINQVLRFWSRTHEPTVLKVIVAFVSVVALFQTAVSFYSTWRLCVDHFGDWVATVNPAWPDKIQTVITMAMASPVQGFLIWRCWILTGKRWTVLVPLSALLMLTTIMSIIVTANVFKVDFTKPLTPPAGPAARIPVDITFVTSITGAAVLDVILTIILSIYLLHSRSSAITPRFRSIITKLIIIAWEAALLPSVCAITTVVTYMKLVDYNFWDLFFQAVLGKFYVISLFVTLNGRADLRRKPQESFLANLSNLTQMHPLSGQEIRIEMDRSREQTHAEHRCTCMNRDKPARTDHERQAHELQESSKSESWTPPHGLDAC</sequence>
<feature type="transmembrane region" description="Helical" evidence="2">
    <location>
        <begin position="171"/>
        <end position="196"/>
    </location>
</feature>
<proteinExistence type="predicted"/>
<dbReference type="InParanoid" id="A0A165Q7J8"/>
<dbReference type="OrthoDB" id="3155837at2759"/>
<evidence type="ECO:0000313" key="5">
    <source>
        <dbReference type="Proteomes" id="UP000076761"/>
    </source>
</evidence>
<keyword evidence="2" id="KW-1133">Transmembrane helix</keyword>
<dbReference type="PANTHER" id="PTHR40465:SF1">
    <property type="entry name" value="DUF6534 DOMAIN-CONTAINING PROTEIN"/>
    <property type="match status" value="1"/>
</dbReference>
<keyword evidence="2" id="KW-0472">Membrane</keyword>
<protein>
    <recommendedName>
        <fullName evidence="3">DUF6534 domain-containing protein</fullName>
    </recommendedName>
</protein>
<dbReference type="PANTHER" id="PTHR40465">
    <property type="entry name" value="CHROMOSOME 1, WHOLE GENOME SHOTGUN SEQUENCE"/>
    <property type="match status" value="1"/>
</dbReference>
<dbReference type="EMBL" id="KV425600">
    <property type="protein sequence ID" value="KZT22034.1"/>
    <property type="molecule type" value="Genomic_DNA"/>
</dbReference>
<evidence type="ECO:0000256" key="1">
    <source>
        <dbReference type="SAM" id="MobiDB-lite"/>
    </source>
</evidence>
<evidence type="ECO:0000313" key="4">
    <source>
        <dbReference type="EMBL" id="KZT22034.1"/>
    </source>
</evidence>
<dbReference type="Pfam" id="PF20152">
    <property type="entry name" value="DUF6534"/>
    <property type="match status" value="1"/>
</dbReference>
<evidence type="ECO:0000259" key="3">
    <source>
        <dbReference type="Pfam" id="PF20152"/>
    </source>
</evidence>
<reference evidence="4 5" key="1">
    <citation type="journal article" date="2016" name="Mol. Biol. Evol.">
        <title>Comparative Genomics of Early-Diverging Mushroom-Forming Fungi Provides Insights into the Origins of Lignocellulose Decay Capabilities.</title>
        <authorList>
            <person name="Nagy L.G."/>
            <person name="Riley R."/>
            <person name="Tritt A."/>
            <person name="Adam C."/>
            <person name="Daum C."/>
            <person name="Floudas D."/>
            <person name="Sun H."/>
            <person name="Yadav J.S."/>
            <person name="Pangilinan J."/>
            <person name="Larsson K.H."/>
            <person name="Matsuura K."/>
            <person name="Barry K."/>
            <person name="Labutti K."/>
            <person name="Kuo R."/>
            <person name="Ohm R.A."/>
            <person name="Bhattacharya S.S."/>
            <person name="Shirouzu T."/>
            <person name="Yoshinaga Y."/>
            <person name="Martin F.M."/>
            <person name="Grigoriev I.V."/>
            <person name="Hibbett D.S."/>
        </authorList>
    </citation>
    <scope>NUCLEOTIDE SEQUENCE [LARGE SCALE GENOMIC DNA]</scope>
    <source>
        <strain evidence="4 5">HHB14362 ss-1</strain>
    </source>
</reference>
<dbReference type="STRING" id="1314782.A0A165Q7J8"/>
<feature type="transmembrane region" description="Helical" evidence="2">
    <location>
        <begin position="216"/>
        <end position="235"/>
    </location>
</feature>
<dbReference type="Proteomes" id="UP000076761">
    <property type="component" value="Unassembled WGS sequence"/>
</dbReference>
<evidence type="ECO:0000256" key="2">
    <source>
        <dbReference type="SAM" id="Phobius"/>
    </source>
</evidence>
<feature type="transmembrane region" description="Helical" evidence="2">
    <location>
        <begin position="126"/>
        <end position="151"/>
    </location>
</feature>
<feature type="domain" description="DUF6534" evidence="3">
    <location>
        <begin position="180"/>
        <end position="269"/>
    </location>
</feature>
<feature type="transmembrane region" description="Helical" evidence="2">
    <location>
        <begin position="96"/>
        <end position="114"/>
    </location>
</feature>
<feature type="compositionally biased region" description="Basic and acidic residues" evidence="1">
    <location>
        <begin position="310"/>
        <end position="339"/>
    </location>
</feature>
<dbReference type="AlphaFoldDB" id="A0A165Q7J8"/>
<name>A0A165Q7J8_9AGAM</name>
<feature type="transmembrane region" description="Helical" evidence="2">
    <location>
        <begin position="51"/>
        <end position="76"/>
    </location>
</feature>
<keyword evidence="2" id="KW-0812">Transmembrane</keyword>
<gene>
    <name evidence="4" type="ORF">NEOLEDRAFT_710179</name>
</gene>
<organism evidence="4 5">
    <name type="scientific">Neolentinus lepideus HHB14362 ss-1</name>
    <dbReference type="NCBI Taxonomy" id="1314782"/>
    <lineage>
        <taxon>Eukaryota</taxon>
        <taxon>Fungi</taxon>
        <taxon>Dikarya</taxon>
        <taxon>Basidiomycota</taxon>
        <taxon>Agaricomycotina</taxon>
        <taxon>Agaricomycetes</taxon>
        <taxon>Gloeophyllales</taxon>
        <taxon>Gloeophyllaceae</taxon>
        <taxon>Neolentinus</taxon>
    </lineage>
</organism>
<accession>A0A165Q7J8</accession>
<dbReference type="InterPro" id="IPR045339">
    <property type="entry name" value="DUF6534"/>
</dbReference>
<feature type="transmembrane region" description="Helical" evidence="2">
    <location>
        <begin position="247"/>
        <end position="265"/>
    </location>
</feature>
<feature type="transmembrane region" description="Helical" evidence="2">
    <location>
        <begin position="20"/>
        <end position="39"/>
    </location>
</feature>
<feature type="region of interest" description="Disordered" evidence="1">
    <location>
        <begin position="310"/>
        <end position="352"/>
    </location>
</feature>
<keyword evidence="5" id="KW-1185">Reference proteome</keyword>